<evidence type="ECO:0000313" key="1">
    <source>
        <dbReference type="EMBL" id="KAE9313234.1"/>
    </source>
</evidence>
<comment type="caution">
    <text evidence="1">The sequence shown here is derived from an EMBL/GenBank/DDBJ whole genome shotgun (WGS) entry which is preliminary data.</text>
</comment>
<protein>
    <submittedName>
        <fullName evidence="1">Uncharacterized protein</fullName>
    </submittedName>
</protein>
<proteinExistence type="predicted"/>
<gene>
    <name evidence="1" type="ORF">PF008_g19789</name>
</gene>
<dbReference type="AlphaFoldDB" id="A0A6G0R1D4"/>
<reference evidence="1 2" key="1">
    <citation type="submission" date="2018-09" db="EMBL/GenBank/DDBJ databases">
        <title>Genomic investigation of the strawberry pathogen Phytophthora fragariae indicates pathogenicity is determined by transcriptional variation in three key races.</title>
        <authorList>
            <person name="Adams T.M."/>
            <person name="Armitage A.D."/>
            <person name="Sobczyk M.K."/>
            <person name="Bates H.J."/>
            <person name="Dunwell J.M."/>
            <person name="Nellist C.F."/>
            <person name="Harrison R.J."/>
        </authorList>
    </citation>
    <scope>NUCLEOTIDE SEQUENCE [LARGE SCALE GENOMIC DNA]</scope>
    <source>
        <strain evidence="1 2">NOV-77</strain>
    </source>
</reference>
<dbReference type="Proteomes" id="UP000486351">
    <property type="component" value="Unassembled WGS sequence"/>
</dbReference>
<sequence length="59" mass="6760">MQAHEIARRRRSAVHWCLAWSVPCATTARRVCCPSPFCTKKTTFIKTAVGKRGARREDR</sequence>
<dbReference type="EMBL" id="QXFY01001622">
    <property type="protein sequence ID" value="KAE9313234.1"/>
    <property type="molecule type" value="Genomic_DNA"/>
</dbReference>
<organism evidence="1 2">
    <name type="scientific">Phytophthora fragariae</name>
    <dbReference type="NCBI Taxonomy" id="53985"/>
    <lineage>
        <taxon>Eukaryota</taxon>
        <taxon>Sar</taxon>
        <taxon>Stramenopiles</taxon>
        <taxon>Oomycota</taxon>
        <taxon>Peronosporomycetes</taxon>
        <taxon>Peronosporales</taxon>
        <taxon>Peronosporaceae</taxon>
        <taxon>Phytophthora</taxon>
    </lineage>
</organism>
<accession>A0A6G0R1D4</accession>
<name>A0A6G0R1D4_9STRA</name>
<evidence type="ECO:0000313" key="2">
    <source>
        <dbReference type="Proteomes" id="UP000486351"/>
    </source>
</evidence>